<accession>A0A2P2PNN9</accession>
<proteinExistence type="predicted"/>
<reference evidence="1" key="1">
    <citation type="submission" date="2018-02" db="EMBL/GenBank/DDBJ databases">
        <title>Rhizophora mucronata_Transcriptome.</title>
        <authorList>
            <person name="Meera S.P."/>
            <person name="Sreeshan A."/>
            <person name="Augustine A."/>
        </authorList>
    </citation>
    <scope>NUCLEOTIDE SEQUENCE</scope>
    <source>
        <tissue evidence="1">Leaf</tissue>
    </source>
</reference>
<dbReference type="EMBL" id="GGEC01075755">
    <property type="protein sequence ID" value="MBX56239.1"/>
    <property type="molecule type" value="Transcribed_RNA"/>
</dbReference>
<evidence type="ECO:0000313" key="1">
    <source>
        <dbReference type="EMBL" id="MBX56239.1"/>
    </source>
</evidence>
<dbReference type="AlphaFoldDB" id="A0A2P2PNN9"/>
<protein>
    <submittedName>
        <fullName evidence="1">Uncharacterized protein</fullName>
    </submittedName>
</protein>
<sequence>MCAQKLICPAVDIRLSLVLFNLPAKTNRTTSAW</sequence>
<organism evidence="1">
    <name type="scientific">Rhizophora mucronata</name>
    <name type="common">Asiatic mangrove</name>
    <dbReference type="NCBI Taxonomy" id="61149"/>
    <lineage>
        <taxon>Eukaryota</taxon>
        <taxon>Viridiplantae</taxon>
        <taxon>Streptophyta</taxon>
        <taxon>Embryophyta</taxon>
        <taxon>Tracheophyta</taxon>
        <taxon>Spermatophyta</taxon>
        <taxon>Magnoliopsida</taxon>
        <taxon>eudicotyledons</taxon>
        <taxon>Gunneridae</taxon>
        <taxon>Pentapetalae</taxon>
        <taxon>rosids</taxon>
        <taxon>fabids</taxon>
        <taxon>Malpighiales</taxon>
        <taxon>Rhizophoraceae</taxon>
        <taxon>Rhizophora</taxon>
    </lineage>
</organism>
<name>A0A2P2PNN9_RHIMU</name>